<dbReference type="InterPro" id="IPR003788">
    <property type="entry name" value="NDUFAF7"/>
</dbReference>
<dbReference type="Proteomes" id="UP001326613">
    <property type="component" value="Chromosome"/>
</dbReference>
<evidence type="ECO:0000313" key="3">
    <source>
        <dbReference type="EMBL" id="WPY00216.1"/>
    </source>
</evidence>
<name>A0ABZ0UQW9_9RICK</name>
<dbReference type="InterPro" id="IPR038375">
    <property type="entry name" value="NDUFAF7_sf"/>
</dbReference>
<dbReference type="PANTHER" id="PTHR12049:SF7">
    <property type="entry name" value="PROTEIN ARGININE METHYLTRANSFERASE NDUFAF7, MITOCHONDRIAL"/>
    <property type="match status" value="1"/>
</dbReference>
<dbReference type="RefSeq" id="WP_323738306.1">
    <property type="nucleotide sequence ID" value="NZ_CP112932.1"/>
</dbReference>
<dbReference type="SUPFAM" id="SSF53335">
    <property type="entry name" value="S-adenosyl-L-methionine-dependent methyltransferases"/>
    <property type="match status" value="1"/>
</dbReference>
<reference evidence="3 4" key="1">
    <citation type="submission" date="2022-10" db="EMBL/GenBank/DDBJ databases">
        <title>Host association and intracellularity evolved multiple times independently in the Rickettsiales.</title>
        <authorList>
            <person name="Castelli M."/>
            <person name="Nardi T."/>
            <person name="Gammuto L."/>
            <person name="Bellinzona G."/>
            <person name="Sabaneyeva E."/>
            <person name="Potekhin A."/>
            <person name="Serra V."/>
            <person name="Petroni G."/>
            <person name="Sassera D."/>
        </authorList>
    </citation>
    <scope>NUCLEOTIDE SEQUENCE [LARGE SCALE GENOMIC DNA]</scope>
    <source>
        <strain evidence="3 4">Kr 154-4</strain>
    </source>
</reference>
<accession>A0ABZ0UQW9</accession>
<dbReference type="PANTHER" id="PTHR12049">
    <property type="entry name" value="PROTEIN ARGININE METHYLTRANSFERASE NDUFAF7, MITOCHONDRIAL"/>
    <property type="match status" value="1"/>
</dbReference>
<keyword evidence="2" id="KW-0808">Transferase</keyword>
<organism evidence="3 4">
    <name type="scientific">Candidatus Trichorickettsia mobilis</name>
    <dbReference type="NCBI Taxonomy" id="1346319"/>
    <lineage>
        <taxon>Bacteria</taxon>
        <taxon>Pseudomonadati</taxon>
        <taxon>Pseudomonadota</taxon>
        <taxon>Alphaproteobacteria</taxon>
        <taxon>Rickettsiales</taxon>
        <taxon>Rickettsiaceae</taxon>
        <taxon>Rickettsieae</taxon>
        <taxon>Candidatus Trichorickettsia</taxon>
    </lineage>
</organism>
<evidence type="ECO:0000313" key="4">
    <source>
        <dbReference type="Proteomes" id="UP001326613"/>
    </source>
</evidence>
<proteinExistence type="predicted"/>
<dbReference type="Pfam" id="PF02636">
    <property type="entry name" value="Methyltransf_28"/>
    <property type="match status" value="1"/>
</dbReference>
<protein>
    <submittedName>
        <fullName evidence="3">SAM-dependent methyltransferase</fullName>
    </submittedName>
</protein>
<evidence type="ECO:0000256" key="1">
    <source>
        <dbReference type="ARBA" id="ARBA00022603"/>
    </source>
</evidence>
<dbReference type="GO" id="GO:0032259">
    <property type="term" value="P:methylation"/>
    <property type="evidence" value="ECO:0007669"/>
    <property type="project" value="UniProtKB-KW"/>
</dbReference>
<gene>
    <name evidence="3" type="ORF">Trichorick_00088</name>
</gene>
<dbReference type="GO" id="GO:0008168">
    <property type="term" value="F:methyltransferase activity"/>
    <property type="evidence" value="ECO:0007669"/>
    <property type="project" value="UniProtKB-KW"/>
</dbReference>
<dbReference type="InterPro" id="IPR029063">
    <property type="entry name" value="SAM-dependent_MTases_sf"/>
</dbReference>
<dbReference type="Gene3D" id="3.40.50.12710">
    <property type="match status" value="1"/>
</dbReference>
<keyword evidence="4" id="KW-1185">Reference proteome</keyword>
<keyword evidence="1 3" id="KW-0489">Methyltransferase</keyword>
<evidence type="ECO:0000256" key="2">
    <source>
        <dbReference type="ARBA" id="ARBA00022679"/>
    </source>
</evidence>
<dbReference type="EMBL" id="CP112932">
    <property type="protein sequence ID" value="WPY00216.1"/>
    <property type="molecule type" value="Genomic_DNA"/>
</dbReference>
<sequence length="371" mass="42416">MPIDSTIRDLIQRNGYITVEQMMHHVLAANPGSYYQQQAILGESGDFITAPEVSQIFGEIIGIWCVEQWYKLKCPTNISIVELGPGRGLLMRDLLRTVRLIPEFYNNVNIQLVEINQNFIKLQKENLSKFDINIKWLPTIYEIEDSPTLIIANEFFDALPIKQYIKLKEDWYEIILIVDPHDGKIKFDKISMHKELQSQLAQDHINAHDGAVIEESPESLAIIRFIGDHFKKHSGASLIIDYGYDIKLPQRNRSHYNSTLQAIKKHQYHPLLESLGEADLSAHVDFNALKNTAFAHELTIDGCISQAEFLIKYGILERADRLRNNLAIDEKHIIDKQVQRLIAPSQMGNLFKVLALSSLDTNEVTNASSNR</sequence>